<dbReference type="EMBL" id="JAATJJ010000001">
    <property type="protein sequence ID" value="NJB69897.1"/>
    <property type="molecule type" value="Genomic_DNA"/>
</dbReference>
<accession>A0A846QRS1</accession>
<reference evidence="1 2" key="1">
    <citation type="submission" date="2020-03" db="EMBL/GenBank/DDBJ databases">
        <title>Genomic Encyclopedia of Type Strains, Phase IV (KMG-IV): sequencing the most valuable type-strain genomes for metagenomic binning, comparative biology and taxonomic classification.</title>
        <authorList>
            <person name="Goeker M."/>
        </authorList>
    </citation>
    <scope>NUCLEOTIDE SEQUENCE [LARGE SCALE GENOMIC DNA]</scope>
    <source>
        <strain evidence="1 2">DSM 29762</strain>
    </source>
</reference>
<comment type="caution">
    <text evidence="1">The sequence shown here is derived from an EMBL/GenBank/DDBJ whole genome shotgun (WGS) entry which is preliminary data.</text>
</comment>
<organism evidence="1 2">
    <name type="scientific">Saonia flava</name>
    <dbReference type="NCBI Taxonomy" id="523696"/>
    <lineage>
        <taxon>Bacteria</taxon>
        <taxon>Pseudomonadati</taxon>
        <taxon>Bacteroidota</taxon>
        <taxon>Flavobacteriia</taxon>
        <taxon>Flavobacteriales</taxon>
        <taxon>Flavobacteriaceae</taxon>
        <taxon>Saonia</taxon>
    </lineage>
</organism>
<dbReference type="Proteomes" id="UP000590442">
    <property type="component" value="Unassembled WGS sequence"/>
</dbReference>
<proteinExistence type="predicted"/>
<protein>
    <submittedName>
        <fullName evidence="1">Uncharacterized protein</fullName>
    </submittedName>
</protein>
<dbReference type="AlphaFoldDB" id="A0A846QRS1"/>
<gene>
    <name evidence="1" type="ORF">GGR42_000359</name>
</gene>
<evidence type="ECO:0000313" key="1">
    <source>
        <dbReference type="EMBL" id="NJB69897.1"/>
    </source>
</evidence>
<sequence length="69" mass="7960">MNEKFELSDEQQEFLKNKMGILDLSKVRLIFEVDSVDTEGISEDFTNKSSRLSFMMCPCPDGGWSWLCC</sequence>
<name>A0A846QRS1_9FLAO</name>
<evidence type="ECO:0000313" key="2">
    <source>
        <dbReference type="Proteomes" id="UP000590442"/>
    </source>
</evidence>
<keyword evidence="2" id="KW-1185">Reference proteome</keyword>